<evidence type="ECO:0000313" key="4">
    <source>
        <dbReference type="EMBL" id="MDN3202823.1"/>
    </source>
</evidence>
<reference evidence="4" key="1">
    <citation type="submission" date="2023-06" db="EMBL/GenBank/DDBJ databases">
        <title>Robiginitalea aurantiacus sp. nov. and Algoriphagus sediminis sp. nov., isolated from coastal sediment.</title>
        <authorList>
            <person name="Zhou Z.Y."/>
            <person name="An J."/>
            <person name="Jia Y.W."/>
            <person name="Du Z.J."/>
        </authorList>
    </citation>
    <scope>NUCLEOTIDE SEQUENCE</scope>
    <source>
        <strain evidence="4">C2-7</strain>
    </source>
</reference>
<keyword evidence="5" id="KW-1185">Reference proteome</keyword>
<dbReference type="PANTHER" id="PTHR30244:SF36">
    <property type="entry name" value="3-OXO-GLUCOSE-6-PHOSPHATE:GLUTAMATE AMINOTRANSFERASE"/>
    <property type="match status" value="1"/>
</dbReference>
<protein>
    <submittedName>
        <fullName evidence="4">DegT/DnrJ/EryC1/StrS family aminotransferase</fullName>
        <ecNumber evidence="4">2.6.1.-</ecNumber>
    </submittedName>
</protein>
<dbReference type="Pfam" id="PF01041">
    <property type="entry name" value="DegT_DnrJ_EryC1"/>
    <property type="match status" value="1"/>
</dbReference>
<dbReference type="PIRSF" id="PIRSF000390">
    <property type="entry name" value="PLP_StrS"/>
    <property type="match status" value="1"/>
</dbReference>
<evidence type="ECO:0000256" key="1">
    <source>
        <dbReference type="ARBA" id="ARBA00022898"/>
    </source>
</evidence>
<organism evidence="4 5">
    <name type="scientific">Algoriphagus sediminis</name>
    <dbReference type="NCBI Taxonomy" id="3057113"/>
    <lineage>
        <taxon>Bacteria</taxon>
        <taxon>Pseudomonadati</taxon>
        <taxon>Bacteroidota</taxon>
        <taxon>Cytophagia</taxon>
        <taxon>Cytophagales</taxon>
        <taxon>Cyclobacteriaceae</taxon>
        <taxon>Algoriphagus</taxon>
    </lineage>
</organism>
<keyword evidence="4" id="KW-0032">Aminotransferase</keyword>
<dbReference type="InterPro" id="IPR015424">
    <property type="entry name" value="PyrdxlP-dep_Trfase"/>
</dbReference>
<evidence type="ECO:0000256" key="3">
    <source>
        <dbReference type="RuleBase" id="RU004508"/>
    </source>
</evidence>
<dbReference type="InterPro" id="IPR015422">
    <property type="entry name" value="PyrdxlP-dep_Trfase_small"/>
</dbReference>
<dbReference type="Proteomes" id="UP001171916">
    <property type="component" value="Unassembled WGS sequence"/>
</dbReference>
<keyword evidence="4" id="KW-0808">Transferase</keyword>
<gene>
    <name evidence="4" type="ORF">QVH07_01625</name>
</gene>
<keyword evidence="1 3" id="KW-0663">Pyridoxal phosphate</keyword>
<comment type="caution">
    <text evidence="4">The sequence shown here is derived from an EMBL/GenBank/DDBJ whole genome shotgun (WGS) entry which is preliminary data.</text>
</comment>
<dbReference type="SUPFAM" id="SSF53383">
    <property type="entry name" value="PLP-dependent transferases"/>
    <property type="match status" value="1"/>
</dbReference>
<dbReference type="EC" id="2.6.1.-" evidence="4"/>
<dbReference type="GO" id="GO:0008483">
    <property type="term" value="F:transaminase activity"/>
    <property type="evidence" value="ECO:0007669"/>
    <property type="project" value="UniProtKB-KW"/>
</dbReference>
<dbReference type="Gene3D" id="3.90.1150.10">
    <property type="entry name" value="Aspartate Aminotransferase, domain 1"/>
    <property type="match status" value="1"/>
</dbReference>
<dbReference type="PANTHER" id="PTHR30244">
    <property type="entry name" value="TRANSAMINASE"/>
    <property type="match status" value="1"/>
</dbReference>
<dbReference type="EMBL" id="JAUEPH010000001">
    <property type="protein sequence ID" value="MDN3202823.1"/>
    <property type="molecule type" value="Genomic_DNA"/>
</dbReference>
<dbReference type="InterPro" id="IPR000653">
    <property type="entry name" value="DegT/StrS_aminotransferase"/>
</dbReference>
<comment type="similarity">
    <text evidence="2 3">Belongs to the DegT/DnrJ/EryC1 family.</text>
</comment>
<name>A0ABT7Y8H5_9BACT</name>
<proteinExistence type="inferred from homology"/>
<dbReference type="Gene3D" id="3.40.640.10">
    <property type="entry name" value="Type I PLP-dependent aspartate aminotransferase-like (Major domain)"/>
    <property type="match status" value="1"/>
</dbReference>
<dbReference type="InterPro" id="IPR015421">
    <property type="entry name" value="PyrdxlP-dep_Trfase_major"/>
</dbReference>
<evidence type="ECO:0000256" key="2">
    <source>
        <dbReference type="ARBA" id="ARBA00037999"/>
    </source>
</evidence>
<dbReference type="CDD" id="cd00616">
    <property type="entry name" value="AHBA_syn"/>
    <property type="match status" value="1"/>
</dbReference>
<sequence>MIVPFLDLKRVSAAQKEKLSQAFEERLEEGLYSGGLAVTDFQRELEKFLGVNHAIGLGNGTDSLEMALRALGVGEGDEVIVPALTWVSTAEVVKLVGATPVFSDTDENGLIGDGWTELCTVKTKAIIPVHLYGKMVYMESLIKEAKRKNLWVIEDAAQSFGAVQNGRASGTIGDIGALSFYPTKNLGALGEAGACTSHDQELAEKIALLSNHGQSQRDAHELSGRNARIDTLQAAFLSVQLSFFQEQQIKRKEIAKKYLEAFADLEELDMPKGILSEDHNAHLFVIKSKKRDELRSFLKLKGIRTALHYPMILPDMSPFRVDGDFSKARSITKTCLSIPLNPFLTDQEIDYVIKTVRDFYTKK</sequence>
<dbReference type="RefSeq" id="WP_289998380.1">
    <property type="nucleotide sequence ID" value="NZ_JAUEPH010000001.1"/>
</dbReference>
<accession>A0ABT7Y8H5</accession>
<evidence type="ECO:0000313" key="5">
    <source>
        <dbReference type="Proteomes" id="UP001171916"/>
    </source>
</evidence>